<feature type="transmembrane region" description="Helical" evidence="1">
    <location>
        <begin position="190"/>
        <end position="209"/>
    </location>
</feature>
<feature type="transmembrane region" description="Helical" evidence="1">
    <location>
        <begin position="159"/>
        <end position="178"/>
    </location>
</feature>
<feature type="transmembrane region" description="Helical" evidence="1">
    <location>
        <begin position="88"/>
        <end position="105"/>
    </location>
</feature>
<organism evidence="2">
    <name type="scientific">hydrothermal vent metagenome</name>
    <dbReference type="NCBI Taxonomy" id="652676"/>
    <lineage>
        <taxon>unclassified sequences</taxon>
        <taxon>metagenomes</taxon>
        <taxon>ecological metagenomes</taxon>
    </lineage>
</organism>
<keyword evidence="1" id="KW-0812">Transmembrane</keyword>
<sequence>MQIELLLQTIILPLLLSLAVYKIAHQHTTWLTTGLFFAWLPAYLWILLPNWPPTEAVDWLWLAGVAFLSIQLIPNNTIKIPYLKTGQLAIFTLALLLISLPLLQYALTSDLIIELLLVLLAASILVIIPSSSPAPAFILSMNATALAVCTALSGTLLVAQLAGALAAAPGIFAINELIKRLASSRLQASALLPLALLYLLLLTITRLYADLPTGPALLLLLAPLSLRLKNRSVIGLSLLTVVIATAWLLMLQDSNSYY</sequence>
<accession>A0A3B1BNM6</accession>
<proteinExistence type="predicted"/>
<feature type="transmembrane region" description="Helical" evidence="1">
    <location>
        <begin position="59"/>
        <end position="76"/>
    </location>
</feature>
<protein>
    <submittedName>
        <fullName evidence="2">Uncharacterized protein</fullName>
    </submittedName>
</protein>
<feature type="transmembrane region" description="Helical" evidence="1">
    <location>
        <begin position="30"/>
        <end position="47"/>
    </location>
</feature>
<feature type="transmembrane region" description="Helical" evidence="1">
    <location>
        <begin position="6"/>
        <end position="23"/>
    </location>
</feature>
<dbReference type="AlphaFoldDB" id="A0A3B1BNM6"/>
<name>A0A3B1BNM6_9ZZZZ</name>
<keyword evidence="1" id="KW-1133">Transmembrane helix</keyword>
<keyword evidence="1" id="KW-0472">Membrane</keyword>
<dbReference type="EMBL" id="UOFZ01000135">
    <property type="protein sequence ID" value="VAX13783.1"/>
    <property type="molecule type" value="Genomic_DNA"/>
</dbReference>
<evidence type="ECO:0000313" key="2">
    <source>
        <dbReference type="EMBL" id="VAX13783.1"/>
    </source>
</evidence>
<reference evidence="2" key="1">
    <citation type="submission" date="2018-06" db="EMBL/GenBank/DDBJ databases">
        <authorList>
            <person name="Zhirakovskaya E."/>
        </authorList>
    </citation>
    <scope>NUCLEOTIDE SEQUENCE</scope>
</reference>
<feature type="transmembrane region" description="Helical" evidence="1">
    <location>
        <begin position="111"/>
        <end position="128"/>
    </location>
</feature>
<evidence type="ECO:0000256" key="1">
    <source>
        <dbReference type="SAM" id="Phobius"/>
    </source>
</evidence>
<feature type="transmembrane region" description="Helical" evidence="1">
    <location>
        <begin position="233"/>
        <end position="251"/>
    </location>
</feature>
<gene>
    <name evidence="2" type="ORF">MNBD_GAMMA24-1545</name>
</gene>